<evidence type="ECO:0000313" key="2">
    <source>
        <dbReference type="EMBL" id="CAK9158528.1"/>
    </source>
</evidence>
<evidence type="ECO:0000313" key="3">
    <source>
        <dbReference type="Proteomes" id="UP001642360"/>
    </source>
</evidence>
<comment type="caution">
    <text evidence="2">The sequence shown here is derived from an EMBL/GenBank/DDBJ whole genome shotgun (WGS) entry which is preliminary data.</text>
</comment>
<sequence length="103" mass="11257">MSTTHGYMAFIYILLLLSPLGGAMAGRVLNPSVTVRTKLSESKAHDFVALKPELNHRGNVFHSREVKSCMPKGSGHSSAPSRYVNYHTLRSMGCSPGKNSRKP</sequence>
<reference evidence="2 3" key="1">
    <citation type="submission" date="2024-02" db="EMBL/GenBank/DDBJ databases">
        <authorList>
            <person name="Vignale AGUSTIN F."/>
            <person name="Sosa J E."/>
            <person name="Modenutti C."/>
        </authorList>
    </citation>
    <scope>NUCLEOTIDE SEQUENCE [LARGE SCALE GENOMIC DNA]</scope>
</reference>
<keyword evidence="1" id="KW-0732">Signal</keyword>
<dbReference type="PANTHER" id="PTHR36619">
    <property type="entry name" value="OS04G0208900 PROTEIN"/>
    <property type="match status" value="1"/>
</dbReference>
<dbReference type="AlphaFoldDB" id="A0ABC8SNR2"/>
<protein>
    <submittedName>
        <fullName evidence="2">Uncharacterized protein</fullName>
    </submittedName>
</protein>
<organism evidence="2 3">
    <name type="scientific">Ilex paraguariensis</name>
    <name type="common">yerba mate</name>
    <dbReference type="NCBI Taxonomy" id="185542"/>
    <lineage>
        <taxon>Eukaryota</taxon>
        <taxon>Viridiplantae</taxon>
        <taxon>Streptophyta</taxon>
        <taxon>Embryophyta</taxon>
        <taxon>Tracheophyta</taxon>
        <taxon>Spermatophyta</taxon>
        <taxon>Magnoliopsida</taxon>
        <taxon>eudicotyledons</taxon>
        <taxon>Gunneridae</taxon>
        <taxon>Pentapetalae</taxon>
        <taxon>asterids</taxon>
        <taxon>campanulids</taxon>
        <taxon>Aquifoliales</taxon>
        <taxon>Aquifoliaceae</taxon>
        <taxon>Ilex</taxon>
    </lineage>
</organism>
<dbReference type="EMBL" id="CAUOFW020003192">
    <property type="protein sequence ID" value="CAK9158528.1"/>
    <property type="molecule type" value="Genomic_DNA"/>
</dbReference>
<dbReference type="Proteomes" id="UP001642360">
    <property type="component" value="Unassembled WGS sequence"/>
</dbReference>
<name>A0ABC8SNR2_9AQUA</name>
<accession>A0ABC8SNR2</accession>
<dbReference type="PANTHER" id="PTHR36619:SF2">
    <property type="entry name" value="OS04G0208900 PROTEIN"/>
    <property type="match status" value="1"/>
</dbReference>
<feature type="chain" id="PRO_5044742864" evidence="1">
    <location>
        <begin position="26"/>
        <end position="103"/>
    </location>
</feature>
<evidence type="ECO:0000256" key="1">
    <source>
        <dbReference type="SAM" id="SignalP"/>
    </source>
</evidence>
<proteinExistence type="predicted"/>
<feature type="signal peptide" evidence="1">
    <location>
        <begin position="1"/>
        <end position="25"/>
    </location>
</feature>
<keyword evidence="3" id="KW-1185">Reference proteome</keyword>
<gene>
    <name evidence="2" type="ORF">ILEXP_LOCUS27172</name>
</gene>